<protein>
    <recommendedName>
        <fullName evidence="11">Beta-1,4-galactosyltransferase</fullName>
        <ecNumber evidence="11">2.4.1.-</ecNumber>
    </recommendedName>
</protein>
<keyword evidence="6 11" id="KW-0812">Transmembrane</keyword>
<evidence type="ECO:0000259" key="13">
    <source>
        <dbReference type="Pfam" id="PF13733"/>
    </source>
</evidence>
<dbReference type="InterPro" id="IPR003859">
    <property type="entry name" value="Galactosyl_T"/>
</dbReference>
<dbReference type="Proteomes" id="UP001347796">
    <property type="component" value="Unassembled WGS sequence"/>
</dbReference>
<dbReference type="InterPro" id="IPR027995">
    <property type="entry name" value="Galactosyl_T_N"/>
</dbReference>
<name>A0AAN8KB37_PATCE</name>
<evidence type="ECO:0000256" key="10">
    <source>
        <dbReference type="ARBA" id="ARBA00023180"/>
    </source>
</evidence>
<dbReference type="PRINTS" id="PR02050">
    <property type="entry name" value="B14GALTRFASE"/>
</dbReference>
<dbReference type="GO" id="GO:0006688">
    <property type="term" value="P:glycosphingolipid biosynthetic process"/>
    <property type="evidence" value="ECO:0007669"/>
    <property type="project" value="TreeGrafter"/>
</dbReference>
<dbReference type="GO" id="GO:0016020">
    <property type="term" value="C:membrane"/>
    <property type="evidence" value="ECO:0007669"/>
    <property type="project" value="UniProtKB-SubCell"/>
</dbReference>
<keyword evidence="5 11" id="KW-0808">Transferase</keyword>
<keyword evidence="7 11" id="KW-0735">Signal-anchor</keyword>
<feature type="domain" description="Galactosyltransferase N-terminal" evidence="13">
    <location>
        <begin position="194"/>
        <end position="330"/>
    </location>
</feature>
<accession>A0AAN8KB37</accession>
<evidence type="ECO:0000256" key="1">
    <source>
        <dbReference type="ARBA" id="ARBA00004606"/>
    </source>
</evidence>
<dbReference type="Pfam" id="PF13733">
    <property type="entry name" value="Glyco_transf_7N"/>
    <property type="match status" value="1"/>
</dbReference>
<dbReference type="GO" id="GO:0008378">
    <property type="term" value="F:galactosyltransferase activity"/>
    <property type="evidence" value="ECO:0007669"/>
    <property type="project" value="TreeGrafter"/>
</dbReference>
<sequence length="464" mass="54102">MNKRHKNNPPVSGEVVILALCVILVMITLSQILVVHHKFNGRFQRAARPRHNNRNRQDLRQLEKSIAALMRQNVPSIERHDELLRGEVFASRTVNMILRATNEAMEFSSSKNHPNRELELYEYDNSDENQRRTSVSNSLPNTHIRSNISLINSRNNNNVNHNTNVNNNNNVLLTWNQSKFVNNKRRRVKIKKFCALEPPNLQGNFLAKMNLTEEYVDLDEILKNNSEVLPGGVWRPKNCVARYRVAIIIPYRDRLAHLTVLLSHLLPVLQRQELDFRIFVVEQHGNRTFNKGRIMNAAFKEALKQYDFQCVVFHDVDLIPEDDRNLYTCPSQPRHMSVAIDEMDYKLKYDLLVGGVLSMRIEHYTQVNGYSNMYWGWGAEDDDMAYRILHTGLKITRPPTNIARYKMIKHTKRKPTAWVTRSKLLNTAVKRFKMDGLNSVKYNVVCIHYKPLYTHIVVDVGHLM</sequence>
<keyword evidence="8 11" id="KW-1133">Transmembrane helix</keyword>
<gene>
    <name evidence="14" type="ORF">SNE40_005726</name>
</gene>
<proteinExistence type="inferred from homology"/>
<comment type="similarity">
    <text evidence="3 11">Belongs to the glycosyltransferase 7 family.</text>
</comment>
<dbReference type="Gene3D" id="3.90.550.10">
    <property type="entry name" value="Spore Coat Polysaccharide Biosynthesis Protein SpsA, Chain A"/>
    <property type="match status" value="1"/>
</dbReference>
<dbReference type="Pfam" id="PF02709">
    <property type="entry name" value="Glyco_transf_7C"/>
    <property type="match status" value="1"/>
</dbReference>
<evidence type="ECO:0000259" key="12">
    <source>
        <dbReference type="Pfam" id="PF02709"/>
    </source>
</evidence>
<keyword evidence="10 11" id="KW-0325">Glycoprotein</keyword>
<dbReference type="GO" id="GO:0005975">
    <property type="term" value="P:carbohydrate metabolic process"/>
    <property type="evidence" value="ECO:0007669"/>
    <property type="project" value="InterPro"/>
</dbReference>
<evidence type="ECO:0000313" key="15">
    <source>
        <dbReference type="Proteomes" id="UP001347796"/>
    </source>
</evidence>
<feature type="transmembrane region" description="Helical" evidence="11">
    <location>
        <begin position="15"/>
        <end position="35"/>
    </location>
</feature>
<feature type="domain" description="Galactosyltransferase C-terminal" evidence="12">
    <location>
        <begin position="334"/>
        <end position="411"/>
    </location>
</feature>
<dbReference type="InterPro" id="IPR029044">
    <property type="entry name" value="Nucleotide-diphossugar_trans"/>
</dbReference>
<keyword evidence="4 11" id="KW-0328">Glycosyltransferase</keyword>
<evidence type="ECO:0000256" key="11">
    <source>
        <dbReference type="RuleBase" id="RU368121"/>
    </source>
</evidence>
<keyword evidence="15" id="KW-1185">Reference proteome</keyword>
<evidence type="ECO:0000256" key="7">
    <source>
        <dbReference type="ARBA" id="ARBA00022968"/>
    </source>
</evidence>
<dbReference type="AlphaFoldDB" id="A0AAN8KB37"/>
<comment type="function">
    <text evidence="11">Catalyses the transfer of galactose onto proteins or lipids.</text>
</comment>
<evidence type="ECO:0000313" key="14">
    <source>
        <dbReference type="EMBL" id="KAK6187774.1"/>
    </source>
</evidence>
<evidence type="ECO:0000256" key="9">
    <source>
        <dbReference type="ARBA" id="ARBA00023136"/>
    </source>
</evidence>
<comment type="caution">
    <text evidence="14">The sequence shown here is derived from an EMBL/GenBank/DDBJ whole genome shotgun (WGS) entry which is preliminary data.</text>
</comment>
<reference evidence="14 15" key="1">
    <citation type="submission" date="2024-01" db="EMBL/GenBank/DDBJ databases">
        <title>The genome of the rayed Mediterranean limpet Patella caerulea (Linnaeus, 1758).</title>
        <authorList>
            <person name="Anh-Thu Weber A."/>
            <person name="Halstead-Nussloch G."/>
        </authorList>
    </citation>
    <scope>NUCLEOTIDE SEQUENCE [LARGE SCALE GENOMIC DNA]</scope>
    <source>
        <strain evidence="14">AATW-2023a</strain>
        <tissue evidence="14">Whole specimen</tissue>
    </source>
</reference>
<dbReference type="SUPFAM" id="SSF53448">
    <property type="entry name" value="Nucleotide-diphospho-sugar transferases"/>
    <property type="match status" value="1"/>
</dbReference>
<dbReference type="PANTHER" id="PTHR19300">
    <property type="entry name" value="BETA-1,4-GALACTOSYLTRANSFERASE"/>
    <property type="match status" value="1"/>
</dbReference>
<evidence type="ECO:0000256" key="8">
    <source>
        <dbReference type="ARBA" id="ARBA00022989"/>
    </source>
</evidence>
<evidence type="ECO:0000256" key="5">
    <source>
        <dbReference type="ARBA" id="ARBA00022679"/>
    </source>
</evidence>
<dbReference type="PANTHER" id="PTHR19300:SF57">
    <property type="entry name" value="BETA-1,4-N-ACETYLGALACTOSAMINYLTRANSFERASE"/>
    <property type="match status" value="1"/>
</dbReference>
<dbReference type="GO" id="GO:0033842">
    <property type="term" value="F:N-acetyl-beta-glucosaminyl-derivative 4-beta-N-acetylgalactosaminyltransferase activity"/>
    <property type="evidence" value="ECO:0007669"/>
    <property type="project" value="TreeGrafter"/>
</dbReference>
<keyword evidence="9 11" id="KW-0472">Membrane</keyword>
<organism evidence="14 15">
    <name type="scientific">Patella caerulea</name>
    <name type="common">Rayed Mediterranean limpet</name>
    <dbReference type="NCBI Taxonomy" id="87958"/>
    <lineage>
        <taxon>Eukaryota</taxon>
        <taxon>Metazoa</taxon>
        <taxon>Spiralia</taxon>
        <taxon>Lophotrochozoa</taxon>
        <taxon>Mollusca</taxon>
        <taxon>Gastropoda</taxon>
        <taxon>Patellogastropoda</taxon>
        <taxon>Patelloidea</taxon>
        <taxon>Patellidae</taxon>
        <taxon>Patella</taxon>
    </lineage>
</organism>
<dbReference type="GO" id="GO:0005794">
    <property type="term" value="C:Golgi apparatus"/>
    <property type="evidence" value="ECO:0007669"/>
    <property type="project" value="TreeGrafter"/>
</dbReference>
<evidence type="ECO:0000256" key="6">
    <source>
        <dbReference type="ARBA" id="ARBA00022692"/>
    </source>
</evidence>
<evidence type="ECO:0000256" key="2">
    <source>
        <dbReference type="ARBA" id="ARBA00004922"/>
    </source>
</evidence>
<dbReference type="EC" id="2.4.1.-" evidence="11"/>
<comment type="pathway">
    <text evidence="2 11">Protein modification; protein glycosylation.</text>
</comment>
<dbReference type="InterPro" id="IPR027791">
    <property type="entry name" value="Galactosyl_T_C"/>
</dbReference>
<dbReference type="CDD" id="cd00899">
    <property type="entry name" value="b4GalT"/>
    <property type="match status" value="1"/>
</dbReference>
<evidence type="ECO:0000256" key="3">
    <source>
        <dbReference type="ARBA" id="ARBA00005735"/>
    </source>
</evidence>
<dbReference type="EMBL" id="JAZGQO010000004">
    <property type="protein sequence ID" value="KAK6187774.1"/>
    <property type="molecule type" value="Genomic_DNA"/>
</dbReference>
<comment type="subcellular location">
    <subcellularLocation>
        <location evidence="1">Membrane</location>
        <topology evidence="1">Single-pass type II membrane protein</topology>
    </subcellularLocation>
</comment>
<evidence type="ECO:0000256" key="4">
    <source>
        <dbReference type="ARBA" id="ARBA00022676"/>
    </source>
</evidence>